<organism evidence="2 3">
    <name type="scientific">Arthrobacter alpinus</name>
    <dbReference type="NCBI Taxonomy" id="656366"/>
    <lineage>
        <taxon>Bacteria</taxon>
        <taxon>Bacillati</taxon>
        <taxon>Actinomycetota</taxon>
        <taxon>Actinomycetes</taxon>
        <taxon>Micrococcales</taxon>
        <taxon>Micrococcaceae</taxon>
        <taxon>Arthrobacter</taxon>
    </lineage>
</organism>
<evidence type="ECO:0000313" key="2">
    <source>
        <dbReference type="EMBL" id="ALE92761.1"/>
    </source>
</evidence>
<keyword evidence="1" id="KW-1133">Transmembrane helix</keyword>
<feature type="transmembrane region" description="Helical" evidence="1">
    <location>
        <begin position="109"/>
        <end position="130"/>
    </location>
</feature>
<dbReference type="EMBL" id="CP012677">
    <property type="protein sequence ID" value="ALE92761.1"/>
    <property type="molecule type" value="Genomic_DNA"/>
</dbReference>
<evidence type="ECO:0000313" key="3">
    <source>
        <dbReference type="Proteomes" id="UP000062833"/>
    </source>
</evidence>
<dbReference type="RefSeq" id="WP_062007325.1">
    <property type="nucleotide sequence ID" value="NZ_CP012677.1"/>
</dbReference>
<dbReference type="AlphaFoldDB" id="A0A0M4QXB0"/>
<protein>
    <submittedName>
        <fullName evidence="2">Uncharacterized protein</fullName>
    </submittedName>
</protein>
<keyword evidence="1" id="KW-0812">Transmembrane</keyword>
<feature type="transmembrane region" description="Helical" evidence="1">
    <location>
        <begin position="66"/>
        <end position="88"/>
    </location>
</feature>
<feature type="transmembrane region" description="Helical" evidence="1">
    <location>
        <begin position="6"/>
        <end position="29"/>
    </location>
</feature>
<keyword evidence="3" id="KW-1185">Reference proteome</keyword>
<dbReference type="OrthoDB" id="9799225at2"/>
<name>A0A0M4QXB0_9MICC</name>
<proteinExistence type="predicted"/>
<keyword evidence="1" id="KW-0472">Membrane</keyword>
<accession>A0A0M4QXB0</accession>
<sequence>MTTTLSVYAMIGALVASLLVSAVQLTRLLPQFAPQIAELRADLRVLFDTAFNLLGSAMNVGSGLVFVLQLVMLMSIDAAYFPTILAAVKQKWALAVEALGNSAKLNRSFMIMTAIFGTIVATLNLARLLILGVPGAGLWALLSFVSGFIAFIGDISESKAMLATQCAKARQGHN</sequence>
<evidence type="ECO:0000256" key="1">
    <source>
        <dbReference type="SAM" id="Phobius"/>
    </source>
</evidence>
<dbReference type="KEGG" id="aaq:AOC05_11345"/>
<feature type="transmembrane region" description="Helical" evidence="1">
    <location>
        <begin position="136"/>
        <end position="155"/>
    </location>
</feature>
<reference evidence="3" key="1">
    <citation type="submission" date="2015-09" db="EMBL/GenBank/DDBJ databases">
        <title>Complete genome of Arthrobacter alpinus strain R3.8.</title>
        <authorList>
            <person name="See-Too W.S."/>
            <person name="Chan K.G."/>
        </authorList>
    </citation>
    <scope>NUCLEOTIDE SEQUENCE [LARGE SCALE GENOMIC DNA]</scope>
    <source>
        <strain evidence="3">R3.8</strain>
    </source>
</reference>
<gene>
    <name evidence="2" type="ORF">AOC05_11345</name>
</gene>
<dbReference type="Proteomes" id="UP000062833">
    <property type="component" value="Chromosome"/>
</dbReference>
<dbReference type="PATRIC" id="fig|656366.3.peg.2446"/>